<feature type="non-terminal residue" evidence="1">
    <location>
        <position position="1"/>
    </location>
</feature>
<dbReference type="AlphaFoldDB" id="A0A087U9I1"/>
<protein>
    <submittedName>
        <fullName evidence="1">Uncharacterized protein</fullName>
    </submittedName>
</protein>
<accession>A0A087U9I1</accession>
<sequence length="60" mass="6673">RIFICSHFAHWLSSSNRFFPLKFIKAVPKMSFPPGPPLPMPGMPPVPPMMPPPYAVPPMG</sequence>
<name>A0A087U9I1_STEMI</name>
<gene>
    <name evidence="1" type="ORF">X975_16762</name>
</gene>
<evidence type="ECO:0000313" key="1">
    <source>
        <dbReference type="EMBL" id="KFM74020.1"/>
    </source>
</evidence>
<keyword evidence="2" id="KW-1185">Reference proteome</keyword>
<organism evidence="1 2">
    <name type="scientific">Stegodyphus mimosarum</name>
    <name type="common">African social velvet spider</name>
    <dbReference type="NCBI Taxonomy" id="407821"/>
    <lineage>
        <taxon>Eukaryota</taxon>
        <taxon>Metazoa</taxon>
        <taxon>Ecdysozoa</taxon>
        <taxon>Arthropoda</taxon>
        <taxon>Chelicerata</taxon>
        <taxon>Arachnida</taxon>
        <taxon>Araneae</taxon>
        <taxon>Araneomorphae</taxon>
        <taxon>Entelegynae</taxon>
        <taxon>Eresoidea</taxon>
        <taxon>Eresidae</taxon>
        <taxon>Stegodyphus</taxon>
    </lineage>
</organism>
<dbReference type="EMBL" id="KK118854">
    <property type="protein sequence ID" value="KFM74020.1"/>
    <property type="molecule type" value="Genomic_DNA"/>
</dbReference>
<proteinExistence type="predicted"/>
<feature type="non-terminal residue" evidence="1">
    <location>
        <position position="60"/>
    </location>
</feature>
<dbReference type="Proteomes" id="UP000054359">
    <property type="component" value="Unassembled WGS sequence"/>
</dbReference>
<evidence type="ECO:0000313" key="2">
    <source>
        <dbReference type="Proteomes" id="UP000054359"/>
    </source>
</evidence>
<reference evidence="1 2" key="1">
    <citation type="submission" date="2013-11" db="EMBL/GenBank/DDBJ databases">
        <title>Genome sequencing of Stegodyphus mimosarum.</title>
        <authorList>
            <person name="Bechsgaard J."/>
        </authorList>
    </citation>
    <scope>NUCLEOTIDE SEQUENCE [LARGE SCALE GENOMIC DNA]</scope>
</reference>